<dbReference type="SUPFAM" id="SSF81383">
    <property type="entry name" value="F-box domain"/>
    <property type="match status" value="1"/>
</dbReference>
<accession>A0A804L8Y0</accession>
<proteinExistence type="predicted"/>
<dbReference type="PANTHER" id="PTHR44586">
    <property type="entry name" value="F-BOX DOMAIN CONTAINING PROTEIN, EXPRESSED"/>
    <property type="match status" value="1"/>
</dbReference>
<evidence type="ECO:0000313" key="4">
    <source>
        <dbReference type="EnsemblPlants" id="Ma11_p17590.1"/>
    </source>
</evidence>
<dbReference type="Pfam" id="PF03478">
    <property type="entry name" value="Beta-prop_KIB1-4"/>
    <property type="match status" value="1"/>
</dbReference>
<sequence length="402" mass="46459">MADWSNLHQDVLNLIVSELSLHDLLCCTIVCGTWLRTIRDLRRYCSKLCHQSPWLAFSGSGDDIGSATDDPSAAHFFSLSEQKVYTIPLPQPPIRNRLFLGSSYGWLITIDECFKVQLLNPISGAQINLPFILTLDNIGSFRDIWGRIRGDVNDLIHNQYPGEGIPKLKFKAMLSSDPSRGDYIVTLIHYPYGGISIARSNDNKWTTMSFPDFYEDAIFYKDQLYATFYGRIDIWDDLNQEWKMVVPEPEVDEIEPFNIPFWLLVQTPTCDLLQVRGNIVPIAQHDNTKIEVPLMIVDRLDIKNGTSLQVKNLGEYALFLCNNQSLCLSCKDLPELKPNHIYFTNDFWWLNNNWWWKDHVKKCRDLIVYDLENETLSYILYSDARLNMPPPIWITPSPLLND</sequence>
<dbReference type="InterPro" id="IPR001810">
    <property type="entry name" value="F-box_dom"/>
</dbReference>
<dbReference type="AlphaFoldDB" id="A0A804L8Y0"/>
<dbReference type="Gramene" id="Ma11_t17590.1">
    <property type="protein sequence ID" value="Ma11_p17590.1"/>
    <property type="gene ID" value="Ma11_g17590"/>
</dbReference>
<dbReference type="Pfam" id="PF00646">
    <property type="entry name" value="F-box"/>
    <property type="match status" value="1"/>
</dbReference>
<dbReference type="OMA" id="DAPSIAM"/>
<protein>
    <submittedName>
        <fullName evidence="3">(wild Malaysian banana) hypothetical protein</fullName>
    </submittedName>
</protein>
<reference evidence="4" key="2">
    <citation type="submission" date="2021-05" db="UniProtKB">
        <authorList>
            <consortium name="EnsemblPlants"/>
        </authorList>
    </citation>
    <scope>IDENTIFICATION</scope>
    <source>
        <strain evidence="4">subsp. malaccensis</strain>
    </source>
</reference>
<dbReference type="PANTHER" id="PTHR44586:SF25">
    <property type="entry name" value="(WILD MALAYSIAN BANANA) HYPOTHETICAL PROTEIN"/>
    <property type="match status" value="1"/>
</dbReference>
<dbReference type="EnsemblPlants" id="Ma11_t17590.1">
    <property type="protein sequence ID" value="Ma11_p17590.1"/>
    <property type="gene ID" value="Ma11_g17590"/>
</dbReference>
<evidence type="ECO:0000313" key="3">
    <source>
        <dbReference type="EMBL" id="CAG1864880.1"/>
    </source>
</evidence>
<dbReference type="FunCoup" id="A0A804L8Y0">
    <property type="interactions" value="4129"/>
</dbReference>
<feature type="domain" description="KIB1-4 beta-propeller" evidence="2">
    <location>
        <begin position="76"/>
        <end position="370"/>
    </location>
</feature>
<dbReference type="EMBL" id="HG996475">
    <property type="protein sequence ID" value="CAG1864880.1"/>
    <property type="molecule type" value="Genomic_DNA"/>
</dbReference>
<dbReference type="InParanoid" id="A0A804L8Y0"/>
<gene>
    <name evidence="3" type="ORF">GSMUA_07480.1</name>
</gene>
<dbReference type="InterPro" id="IPR005174">
    <property type="entry name" value="KIB1-4_b-propeller"/>
</dbReference>
<dbReference type="Proteomes" id="UP000012960">
    <property type="component" value="Unplaced"/>
</dbReference>
<name>A0A804L8Y0_MUSAM</name>
<organism evidence="4 5">
    <name type="scientific">Musa acuminata subsp. malaccensis</name>
    <name type="common">Wild banana</name>
    <name type="synonym">Musa malaccensis</name>
    <dbReference type="NCBI Taxonomy" id="214687"/>
    <lineage>
        <taxon>Eukaryota</taxon>
        <taxon>Viridiplantae</taxon>
        <taxon>Streptophyta</taxon>
        <taxon>Embryophyta</taxon>
        <taxon>Tracheophyta</taxon>
        <taxon>Spermatophyta</taxon>
        <taxon>Magnoliopsida</taxon>
        <taxon>Liliopsida</taxon>
        <taxon>Zingiberales</taxon>
        <taxon>Musaceae</taxon>
        <taxon>Musa</taxon>
    </lineage>
</organism>
<evidence type="ECO:0000259" key="2">
    <source>
        <dbReference type="Pfam" id="PF03478"/>
    </source>
</evidence>
<reference evidence="3" key="1">
    <citation type="submission" date="2021-03" db="EMBL/GenBank/DDBJ databases">
        <authorList>
            <consortium name="Genoscope - CEA"/>
            <person name="William W."/>
        </authorList>
    </citation>
    <scope>NUCLEOTIDE SEQUENCE</scope>
    <source>
        <strain evidence="3">Doubled-haploid Pahang</strain>
    </source>
</reference>
<keyword evidence="5" id="KW-1185">Reference proteome</keyword>
<evidence type="ECO:0000313" key="5">
    <source>
        <dbReference type="Proteomes" id="UP000012960"/>
    </source>
</evidence>
<feature type="domain" description="F-box" evidence="1">
    <location>
        <begin position="4"/>
        <end position="45"/>
    </location>
</feature>
<dbReference type="InterPro" id="IPR036047">
    <property type="entry name" value="F-box-like_dom_sf"/>
</dbReference>
<evidence type="ECO:0000259" key="1">
    <source>
        <dbReference type="Pfam" id="PF00646"/>
    </source>
</evidence>